<dbReference type="Pfam" id="PF10722">
    <property type="entry name" value="YbjN"/>
    <property type="match status" value="1"/>
</dbReference>
<dbReference type="RefSeq" id="WP_348262858.1">
    <property type="nucleotide sequence ID" value="NZ_CP121196.1"/>
</dbReference>
<gene>
    <name evidence="1" type="ORF">P8935_24085</name>
</gene>
<name>A0AAU7DJV6_9BACT</name>
<dbReference type="EMBL" id="CP121196">
    <property type="protein sequence ID" value="XBH17634.1"/>
    <property type="molecule type" value="Genomic_DNA"/>
</dbReference>
<evidence type="ECO:0000313" key="1">
    <source>
        <dbReference type="EMBL" id="XBH17634.1"/>
    </source>
</evidence>
<dbReference type="AlphaFoldDB" id="A0AAU7DJV6"/>
<organism evidence="1">
    <name type="scientific">Telmatobacter sp. DSM 110680</name>
    <dbReference type="NCBI Taxonomy" id="3036704"/>
    <lineage>
        <taxon>Bacteria</taxon>
        <taxon>Pseudomonadati</taxon>
        <taxon>Acidobacteriota</taxon>
        <taxon>Terriglobia</taxon>
        <taxon>Terriglobales</taxon>
        <taxon>Acidobacteriaceae</taxon>
        <taxon>Telmatobacter</taxon>
    </lineage>
</organism>
<reference evidence="1" key="1">
    <citation type="submission" date="2023-03" db="EMBL/GenBank/DDBJ databases">
        <title>Edaphobacter sp.</title>
        <authorList>
            <person name="Huber K.J."/>
            <person name="Papendorf J."/>
            <person name="Pilke C."/>
            <person name="Bunk B."/>
            <person name="Sproeer C."/>
            <person name="Pester M."/>
        </authorList>
    </citation>
    <scope>NUCLEOTIDE SEQUENCE</scope>
    <source>
        <strain evidence="1">DSM 110680</strain>
    </source>
</reference>
<protein>
    <submittedName>
        <fullName evidence="1">YbjN domain-containing protein</fullName>
    </submittedName>
</protein>
<accession>A0AAU7DJV6</accession>
<sequence length="174" mass="19584">MERTNASEEFAVELLKRIQELLLTKDVTSEIDKDGDLIFIAMCAPVIARIVVSATKSALIVRAYIPLVVPAHRRQTMFECLGRANWQLRFARFEMDPEDGELRCRADMPIHDAVPSERQLVSIIYSVWNVTEGYAPALVEVMMGQVEPAVAIARVEQKQSDPVRIAQETDLSVN</sequence>
<dbReference type="InterPro" id="IPR019660">
    <property type="entry name" value="Put_sensory_transdc_reg_YbjN"/>
</dbReference>
<proteinExistence type="predicted"/>